<dbReference type="RefSeq" id="WP_051387546.1">
    <property type="nucleotide sequence ID" value="NZ_CP068053.1"/>
</dbReference>
<name>A0A974NP38_PERPY</name>
<sequence>MKTGEDGYFIGQIARMKRTFTLDDVKQWGCFTRNIHVFYEQVPLLEKERQLLVPAILSEGLILEVIGIELSGRPYAFMQKELVFIYPVYINNRITAEVEIIDMNVQRKWITEKVTCMNEEGMDVIKGQIVLKLL</sequence>
<reference evidence="1 2" key="1">
    <citation type="submission" date="2021-01" db="EMBL/GenBank/DDBJ databases">
        <title>FDA dAtabase for Regulatory Grade micrObial Sequences (FDA-ARGOS): Supporting development and validation of Infectious Disease Dx tests.</title>
        <authorList>
            <person name="Nelson B."/>
            <person name="Plummer A."/>
            <person name="Tallon L."/>
            <person name="Sadzewicz L."/>
            <person name="Zhao X."/>
            <person name="Boylan J."/>
            <person name="Ott S."/>
            <person name="Bowen H."/>
            <person name="Vavikolanu K."/>
            <person name="Mehta A."/>
            <person name="Aluvathingal J."/>
            <person name="Nadendla S."/>
            <person name="Myers T."/>
            <person name="Yan Y."/>
            <person name="Sichtig H."/>
        </authorList>
    </citation>
    <scope>NUCLEOTIDE SEQUENCE [LARGE SCALE GENOMIC DNA]</scope>
    <source>
        <strain evidence="1 2">FDAARGOS_1161</strain>
    </source>
</reference>
<accession>A0A974NP38</accession>
<dbReference type="SUPFAM" id="SSF54637">
    <property type="entry name" value="Thioesterase/thiol ester dehydrase-isomerase"/>
    <property type="match status" value="1"/>
</dbReference>
<dbReference type="EMBL" id="CP068053">
    <property type="protein sequence ID" value="QQT01185.1"/>
    <property type="molecule type" value="Genomic_DNA"/>
</dbReference>
<dbReference type="KEGG" id="ppsr:I6J18_04630"/>
<dbReference type="Proteomes" id="UP000595254">
    <property type="component" value="Chromosome"/>
</dbReference>
<proteinExistence type="predicted"/>
<protein>
    <submittedName>
        <fullName evidence="1">Uncharacterized protein</fullName>
    </submittedName>
</protein>
<dbReference type="AlphaFoldDB" id="A0A974NP38"/>
<dbReference type="Gene3D" id="3.10.129.10">
    <property type="entry name" value="Hotdog Thioesterase"/>
    <property type="match status" value="1"/>
</dbReference>
<evidence type="ECO:0000313" key="2">
    <source>
        <dbReference type="Proteomes" id="UP000595254"/>
    </source>
</evidence>
<keyword evidence="2" id="KW-1185">Reference proteome</keyword>
<gene>
    <name evidence="1" type="ORF">I6J18_04630</name>
</gene>
<organism evidence="1 2">
    <name type="scientific">Peribacillus psychrosaccharolyticus</name>
    <name type="common">Bacillus psychrosaccharolyticus</name>
    <dbReference type="NCBI Taxonomy" id="1407"/>
    <lineage>
        <taxon>Bacteria</taxon>
        <taxon>Bacillati</taxon>
        <taxon>Bacillota</taxon>
        <taxon>Bacilli</taxon>
        <taxon>Bacillales</taxon>
        <taxon>Bacillaceae</taxon>
        <taxon>Peribacillus</taxon>
    </lineage>
</organism>
<dbReference type="InterPro" id="IPR029069">
    <property type="entry name" value="HotDog_dom_sf"/>
</dbReference>
<evidence type="ECO:0000313" key="1">
    <source>
        <dbReference type="EMBL" id="QQT01185.1"/>
    </source>
</evidence>